<evidence type="ECO:0000313" key="2">
    <source>
        <dbReference type="EMBL" id="KAK2021316.1"/>
    </source>
</evidence>
<dbReference type="Proteomes" id="UP001232148">
    <property type="component" value="Unassembled WGS sequence"/>
</dbReference>
<organism evidence="2 3">
    <name type="scientific">Colletotrichum zoysiae</name>
    <dbReference type="NCBI Taxonomy" id="1216348"/>
    <lineage>
        <taxon>Eukaryota</taxon>
        <taxon>Fungi</taxon>
        <taxon>Dikarya</taxon>
        <taxon>Ascomycota</taxon>
        <taxon>Pezizomycotina</taxon>
        <taxon>Sordariomycetes</taxon>
        <taxon>Hypocreomycetidae</taxon>
        <taxon>Glomerellales</taxon>
        <taxon>Glomerellaceae</taxon>
        <taxon>Colletotrichum</taxon>
        <taxon>Colletotrichum graminicola species complex</taxon>
    </lineage>
</organism>
<dbReference type="EMBL" id="MU843116">
    <property type="protein sequence ID" value="KAK2021316.1"/>
    <property type="molecule type" value="Genomic_DNA"/>
</dbReference>
<evidence type="ECO:0000256" key="1">
    <source>
        <dbReference type="SAM" id="MobiDB-lite"/>
    </source>
</evidence>
<gene>
    <name evidence="2" type="ORF">LX32DRAFT_658502</name>
</gene>
<proteinExistence type="predicted"/>
<sequence length="199" mass="21926">MHHPAALAVLRFSGARQTLYERDRETQSGMAFPLVFSGNQTAIVQVYGPSLDASLSLGRRRRQSESSSNLNATGSPSKKWGSSRVRHPCGGDQGSMRLTIWKTCDLQDVGLGDLMRADRGRRNAVVSEEVQHVDCRPGCERFCYSVGSGFEPPRPRVRQETNGFFLITLIHVGIATGPALQSLPDPDVPKRTFQDICPQ</sequence>
<protein>
    <submittedName>
        <fullName evidence="2">Uncharacterized protein</fullName>
    </submittedName>
</protein>
<feature type="compositionally biased region" description="Polar residues" evidence="1">
    <location>
        <begin position="65"/>
        <end position="76"/>
    </location>
</feature>
<feature type="region of interest" description="Disordered" evidence="1">
    <location>
        <begin position="58"/>
        <end position="88"/>
    </location>
</feature>
<comment type="caution">
    <text evidence="2">The sequence shown here is derived from an EMBL/GenBank/DDBJ whole genome shotgun (WGS) entry which is preliminary data.</text>
</comment>
<reference evidence="2" key="1">
    <citation type="submission" date="2021-06" db="EMBL/GenBank/DDBJ databases">
        <title>Comparative genomics, transcriptomics and evolutionary studies reveal genomic signatures of adaptation to plant cell wall in hemibiotrophic fungi.</title>
        <authorList>
            <consortium name="DOE Joint Genome Institute"/>
            <person name="Baroncelli R."/>
            <person name="Diaz J.F."/>
            <person name="Benocci T."/>
            <person name="Peng M."/>
            <person name="Battaglia E."/>
            <person name="Haridas S."/>
            <person name="Andreopoulos W."/>
            <person name="Labutti K."/>
            <person name="Pangilinan J."/>
            <person name="Floch G.L."/>
            <person name="Makela M.R."/>
            <person name="Henrissat B."/>
            <person name="Grigoriev I.V."/>
            <person name="Crouch J.A."/>
            <person name="De Vries R.P."/>
            <person name="Sukno S.A."/>
            <person name="Thon M.R."/>
        </authorList>
    </citation>
    <scope>NUCLEOTIDE SEQUENCE</scope>
    <source>
        <strain evidence="2">MAFF235873</strain>
    </source>
</reference>
<name>A0AAD9H2N9_9PEZI</name>
<accession>A0AAD9H2N9</accession>
<evidence type="ECO:0000313" key="3">
    <source>
        <dbReference type="Proteomes" id="UP001232148"/>
    </source>
</evidence>
<keyword evidence="3" id="KW-1185">Reference proteome</keyword>
<dbReference type="AlphaFoldDB" id="A0AAD9H2N9"/>